<dbReference type="GeneTree" id="ENSGT00940000155640"/>
<keyword evidence="24" id="KW-1185">Reference proteome</keyword>
<evidence type="ECO:0000256" key="13">
    <source>
        <dbReference type="ARBA" id="ARBA00051245"/>
    </source>
</evidence>
<evidence type="ECO:0000256" key="16">
    <source>
        <dbReference type="PROSITE-ProRule" id="PRU00191"/>
    </source>
</evidence>
<dbReference type="GO" id="GO:0035556">
    <property type="term" value="P:intracellular signal transduction"/>
    <property type="evidence" value="ECO:0007669"/>
    <property type="project" value="InterPro"/>
</dbReference>
<dbReference type="GO" id="GO:0004715">
    <property type="term" value="F:non-membrane spanning protein tyrosine kinase activity"/>
    <property type="evidence" value="ECO:0007669"/>
    <property type="project" value="UniProtKB-EC"/>
</dbReference>
<keyword evidence="8 15" id="KW-0067">ATP-binding</keyword>
<dbReference type="GO" id="GO:0006325">
    <property type="term" value="P:chromatin organization"/>
    <property type="evidence" value="ECO:0007669"/>
    <property type="project" value="UniProtKB-KW"/>
</dbReference>
<dbReference type="InterPro" id="IPR041381">
    <property type="entry name" value="JAK1-3/TYK2_PHL_dom"/>
</dbReference>
<dbReference type="InterPro" id="IPR019749">
    <property type="entry name" value="Band_41_domain"/>
</dbReference>
<dbReference type="PANTHER" id="PTHR45807:SF1">
    <property type="entry name" value="TYROSINE-PROTEIN KINASE JAK2"/>
    <property type="match status" value="1"/>
</dbReference>
<evidence type="ECO:0000259" key="21">
    <source>
        <dbReference type="PROSITE" id="PS50011"/>
    </source>
</evidence>
<dbReference type="PROSITE" id="PS50057">
    <property type="entry name" value="FERM_3"/>
    <property type="match status" value="1"/>
</dbReference>
<dbReference type="Pfam" id="PF21990">
    <property type="entry name" value="SH2_1"/>
    <property type="match status" value="1"/>
</dbReference>
<dbReference type="Pfam" id="PF18379">
    <property type="entry name" value="FERM_F1"/>
    <property type="match status" value="1"/>
</dbReference>
<feature type="domain" description="Protein kinase" evidence="21">
    <location>
        <begin position="429"/>
        <end position="733"/>
    </location>
</feature>
<dbReference type="CDD" id="cd14473">
    <property type="entry name" value="FERM_B-lobe"/>
    <property type="match status" value="1"/>
</dbReference>
<evidence type="ECO:0000256" key="18">
    <source>
        <dbReference type="RuleBase" id="RU362096"/>
    </source>
</evidence>
<feature type="binding site" evidence="15">
    <location>
        <begin position="779"/>
        <end position="787"/>
    </location>
    <ligand>
        <name>ATP</name>
        <dbReference type="ChEBI" id="CHEBI:30616"/>
    </ligand>
</feature>
<dbReference type="GO" id="GO:0022407">
    <property type="term" value="P:regulation of cell-cell adhesion"/>
    <property type="evidence" value="ECO:0007669"/>
    <property type="project" value="UniProtKB-ARBA"/>
</dbReference>
<keyword evidence="7 18" id="KW-0418">Kinase</keyword>
<feature type="binding site" evidence="17">
    <location>
        <position position="807"/>
    </location>
    <ligand>
        <name>ATP</name>
        <dbReference type="ChEBI" id="CHEBI:30616"/>
    </ligand>
</feature>
<dbReference type="InterPro" id="IPR011993">
    <property type="entry name" value="PH-like_dom_sf"/>
</dbReference>
<dbReference type="SUPFAM" id="SSF56112">
    <property type="entry name" value="Protein kinase-like (PK-like)"/>
    <property type="match status" value="2"/>
</dbReference>
<keyword evidence="11 18" id="KW-0829">Tyrosine-protein kinase</keyword>
<evidence type="ECO:0000256" key="11">
    <source>
        <dbReference type="ARBA" id="ARBA00023137"/>
    </source>
</evidence>
<dbReference type="FunFam" id="3.30.200.20:FF:000084">
    <property type="entry name" value="Tyrosine-protein kinase"/>
    <property type="match status" value="1"/>
</dbReference>
<dbReference type="InterPro" id="IPR011009">
    <property type="entry name" value="Kinase-like_dom_sf"/>
</dbReference>
<feature type="active site" description="Proton acceptor" evidence="14">
    <location>
        <position position="900"/>
    </location>
</feature>
<evidence type="ECO:0000256" key="5">
    <source>
        <dbReference type="ARBA" id="ARBA00022737"/>
    </source>
</evidence>
<dbReference type="InterPro" id="IPR000980">
    <property type="entry name" value="SH2"/>
</dbReference>
<dbReference type="GO" id="GO:0005131">
    <property type="term" value="F:growth hormone receptor binding"/>
    <property type="evidence" value="ECO:0007669"/>
    <property type="project" value="TreeGrafter"/>
</dbReference>
<dbReference type="SUPFAM" id="SSF55550">
    <property type="entry name" value="SH2 domain"/>
    <property type="match status" value="1"/>
</dbReference>
<reference evidence="23" key="2">
    <citation type="submission" date="2025-09" db="UniProtKB">
        <authorList>
            <consortium name="Ensembl"/>
        </authorList>
    </citation>
    <scope>IDENTIFICATION</scope>
</reference>
<keyword evidence="12" id="KW-0539">Nucleus</keyword>
<dbReference type="PRINTS" id="PR00109">
    <property type="entry name" value="TYRKINASE"/>
</dbReference>
<dbReference type="GO" id="GO:0005829">
    <property type="term" value="C:cytosol"/>
    <property type="evidence" value="ECO:0007669"/>
    <property type="project" value="TreeGrafter"/>
</dbReference>
<dbReference type="GO" id="GO:0060397">
    <property type="term" value="P:growth hormone receptor signaling pathway via JAK-STAT"/>
    <property type="evidence" value="ECO:0007669"/>
    <property type="project" value="TreeGrafter"/>
</dbReference>
<evidence type="ECO:0000256" key="9">
    <source>
        <dbReference type="ARBA" id="ARBA00022853"/>
    </source>
</evidence>
<dbReference type="Gene3D" id="2.30.29.30">
    <property type="entry name" value="Pleckstrin-homology domain (PH domain)/Phosphotyrosine-binding domain (PTB)"/>
    <property type="match status" value="1"/>
</dbReference>
<keyword evidence="9" id="KW-0156">Chromatin regulator</keyword>
<evidence type="ECO:0000259" key="20">
    <source>
        <dbReference type="PROSITE" id="PS50001"/>
    </source>
</evidence>
<dbReference type="InterPro" id="IPR019748">
    <property type="entry name" value="FERM_central"/>
</dbReference>
<dbReference type="SUPFAM" id="SSF50729">
    <property type="entry name" value="PH domain-like"/>
    <property type="match status" value="1"/>
</dbReference>
<dbReference type="Gene3D" id="3.30.505.10">
    <property type="entry name" value="SH2 domain"/>
    <property type="match status" value="1"/>
</dbReference>
<comment type="catalytic activity">
    <reaction evidence="13 18">
        <text>L-tyrosyl-[protein] + ATP = O-phospho-L-tyrosyl-[protein] + ADP + H(+)</text>
        <dbReference type="Rhea" id="RHEA:10596"/>
        <dbReference type="Rhea" id="RHEA-COMP:10136"/>
        <dbReference type="Rhea" id="RHEA-COMP:20101"/>
        <dbReference type="ChEBI" id="CHEBI:15378"/>
        <dbReference type="ChEBI" id="CHEBI:30616"/>
        <dbReference type="ChEBI" id="CHEBI:46858"/>
        <dbReference type="ChEBI" id="CHEBI:61978"/>
        <dbReference type="ChEBI" id="CHEBI:456216"/>
        <dbReference type="EC" id="2.7.10.2"/>
    </reaction>
</comment>
<dbReference type="Gene3D" id="1.10.510.10">
    <property type="entry name" value="Transferase(Phosphotransferase) domain 1"/>
    <property type="match status" value="2"/>
</dbReference>
<evidence type="ECO:0000256" key="7">
    <source>
        <dbReference type="ARBA" id="ARBA00022777"/>
    </source>
</evidence>
<evidence type="ECO:0000256" key="12">
    <source>
        <dbReference type="ARBA" id="ARBA00023242"/>
    </source>
</evidence>
<dbReference type="GO" id="GO:0005524">
    <property type="term" value="F:ATP binding"/>
    <property type="evidence" value="ECO:0007669"/>
    <property type="project" value="UniProtKB-UniRule"/>
</dbReference>
<evidence type="ECO:0000256" key="4">
    <source>
        <dbReference type="ARBA" id="ARBA00022679"/>
    </source>
</evidence>
<feature type="region of interest" description="Disordered" evidence="19">
    <location>
        <begin position="1"/>
        <end position="23"/>
    </location>
</feature>
<evidence type="ECO:0000256" key="6">
    <source>
        <dbReference type="ARBA" id="ARBA00022741"/>
    </source>
</evidence>
<evidence type="ECO:0000256" key="19">
    <source>
        <dbReference type="SAM" id="MobiDB-lite"/>
    </source>
</evidence>
<dbReference type="GO" id="GO:0012505">
    <property type="term" value="C:endomembrane system"/>
    <property type="evidence" value="ECO:0007669"/>
    <property type="project" value="UniProtKB-SubCell"/>
</dbReference>
<dbReference type="InterPro" id="IPR001245">
    <property type="entry name" value="Ser-Thr/Tyr_kinase_cat_dom"/>
</dbReference>
<dbReference type="GO" id="GO:0042393">
    <property type="term" value="F:histone binding"/>
    <property type="evidence" value="ECO:0007669"/>
    <property type="project" value="InterPro"/>
</dbReference>
<evidence type="ECO:0000313" key="23">
    <source>
        <dbReference type="Ensembl" id="ENSSLUP00000026534.1"/>
    </source>
</evidence>
<dbReference type="Gene3D" id="3.30.200.20">
    <property type="entry name" value="Phosphorylase Kinase, domain 1"/>
    <property type="match status" value="2"/>
</dbReference>
<evidence type="ECO:0000256" key="2">
    <source>
        <dbReference type="ARBA" id="ARBA00004184"/>
    </source>
</evidence>
<dbReference type="PROSITE" id="PS50001">
    <property type="entry name" value="SH2"/>
    <property type="match status" value="1"/>
</dbReference>
<dbReference type="SMART" id="SM00295">
    <property type="entry name" value="B41"/>
    <property type="match status" value="1"/>
</dbReference>
<evidence type="ECO:0000256" key="17">
    <source>
        <dbReference type="PROSITE-ProRule" id="PRU10141"/>
    </source>
</evidence>
<protein>
    <recommendedName>
        <fullName evidence="18">Tyrosine-protein kinase</fullName>
        <ecNumber evidence="18">2.7.10.2</ecNumber>
    </recommendedName>
</protein>
<dbReference type="Pfam" id="PF17887">
    <property type="entry name" value="Jak1_Phl"/>
    <property type="match status" value="1"/>
</dbReference>
<dbReference type="InterPro" id="IPR036860">
    <property type="entry name" value="SH2_dom_sf"/>
</dbReference>
<dbReference type="InterPro" id="IPR035963">
    <property type="entry name" value="FERM_2"/>
</dbReference>
<dbReference type="InterPro" id="IPR051286">
    <property type="entry name" value="JAK"/>
</dbReference>
<dbReference type="Pfam" id="PF07714">
    <property type="entry name" value="PK_Tyr_Ser-Thr"/>
    <property type="match status" value="2"/>
</dbReference>
<evidence type="ECO:0000256" key="3">
    <source>
        <dbReference type="ARBA" id="ARBA00022553"/>
    </source>
</evidence>
<name>A0A8C9YNS9_SANLU</name>
<dbReference type="GO" id="GO:0050865">
    <property type="term" value="P:regulation of cell activation"/>
    <property type="evidence" value="ECO:0007669"/>
    <property type="project" value="UniProtKB-ARBA"/>
</dbReference>
<dbReference type="SMART" id="SM00219">
    <property type="entry name" value="TyrKc"/>
    <property type="match status" value="1"/>
</dbReference>
<dbReference type="GO" id="GO:0019221">
    <property type="term" value="P:cytokine-mediated signaling pathway"/>
    <property type="evidence" value="ECO:0007669"/>
    <property type="project" value="TreeGrafter"/>
</dbReference>
<dbReference type="InterPro" id="IPR016251">
    <property type="entry name" value="Tyr_kinase_non-rcpt_Jak/Tyk2"/>
</dbReference>
<dbReference type="GO" id="GO:0016020">
    <property type="term" value="C:membrane"/>
    <property type="evidence" value="ECO:0007669"/>
    <property type="project" value="InterPro"/>
</dbReference>
<dbReference type="InterPro" id="IPR041046">
    <property type="entry name" value="FERM_F2"/>
</dbReference>
<dbReference type="InterPro" id="IPR000719">
    <property type="entry name" value="Prot_kinase_dom"/>
</dbReference>
<evidence type="ECO:0000256" key="8">
    <source>
        <dbReference type="ARBA" id="ARBA00022840"/>
    </source>
</evidence>
<dbReference type="InterPro" id="IPR000299">
    <property type="entry name" value="FERM_domain"/>
</dbReference>
<keyword evidence="5" id="KW-0677">Repeat</keyword>
<evidence type="ECO:0000256" key="15">
    <source>
        <dbReference type="PIRSR" id="PIRSR000636-2"/>
    </source>
</evidence>
<dbReference type="SMART" id="SM00252">
    <property type="entry name" value="SH2"/>
    <property type="match status" value="1"/>
</dbReference>
<feature type="domain" description="Protein kinase" evidence="21">
    <location>
        <begin position="773"/>
        <end position="1053"/>
    </location>
</feature>
<keyword evidence="6 15" id="KW-0547">Nucleotide-binding</keyword>
<dbReference type="EC" id="2.7.10.2" evidence="18"/>
<dbReference type="PIRSF" id="PIRSF000636">
    <property type="entry name" value="TyrPK_Jak"/>
    <property type="match status" value="1"/>
</dbReference>
<evidence type="ECO:0000256" key="1">
    <source>
        <dbReference type="ARBA" id="ARBA00004123"/>
    </source>
</evidence>
<dbReference type="InterPro" id="IPR020635">
    <property type="entry name" value="Tyr_kinase_cat_dom"/>
</dbReference>
<dbReference type="Pfam" id="PF18377">
    <property type="entry name" value="FERM_F2"/>
    <property type="match status" value="1"/>
</dbReference>
<dbReference type="FunFam" id="1.10.510.10:FF:000114">
    <property type="entry name" value="Tyrosine-protein kinase JAK2"/>
    <property type="match status" value="1"/>
</dbReference>
<evidence type="ECO:0000256" key="10">
    <source>
        <dbReference type="ARBA" id="ARBA00022999"/>
    </source>
</evidence>
<accession>A0A8C9YNS9</accession>
<dbReference type="InterPro" id="IPR008266">
    <property type="entry name" value="Tyr_kinase_AS"/>
</dbReference>
<keyword evidence="4 18" id="KW-0808">Transferase</keyword>
<dbReference type="PROSITE" id="PS50011">
    <property type="entry name" value="PROTEIN_KINASE_DOM"/>
    <property type="match status" value="2"/>
</dbReference>
<keyword evidence="10 16" id="KW-0727">SH2 domain</keyword>
<dbReference type="PROSITE" id="PS00109">
    <property type="entry name" value="PROTEIN_KINASE_TYR"/>
    <property type="match status" value="1"/>
</dbReference>
<dbReference type="PANTHER" id="PTHR45807">
    <property type="entry name" value="TYROSINE-PROTEIN KINASE HOPSCOTCH"/>
    <property type="match status" value="1"/>
</dbReference>
<evidence type="ECO:0000259" key="22">
    <source>
        <dbReference type="PROSITE" id="PS50057"/>
    </source>
</evidence>
<dbReference type="FunFam" id="2.30.29.30:FF:000177">
    <property type="entry name" value="Tyrosine-protein kinase"/>
    <property type="match status" value="1"/>
</dbReference>
<comment type="subcellular location">
    <subcellularLocation>
        <location evidence="2">Endomembrane system</location>
        <topology evidence="2">Peripheral membrane protein</topology>
    </subcellularLocation>
    <subcellularLocation>
        <location evidence="1">Nucleus</location>
    </subcellularLocation>
</comment>
<dbReference type="GO" id="GO:0007259">
    <property type="term" value="P:cell surface receptor signaling pathway via JAK-STAT"/>
    <property type="evidence" value="ECO:0007669"/>
    <property type="project" value="TreeGrafter"/>
</dbReference>
<proteinExistence type="inferred from homology"/>
<evidence type="ECO:0000313" key="24">
    <source>
        <dbReference type="Proteomes" id="UP000694568"/>
    </source>
</evidence>
<evidence type="ECO:0000256" key="14">
    <source>
        <dbReference type="PIRSR" id="PIRSR000636-1"/>
    </source>
</evidence>
<dbReference type="AlphaFoldDB" id="A0A8C9YNS9"/>
<feature type="domain" description="SH2" evidence="20">
    <location>
        <begin position="379"/>
        <end position="475"/>
    </location>
</feature>
<comment type="similarity">
    <text evidence="18">Belongs to the protein kinase superfamily. Tyr protein kinase family.</text>
</comment>
<organism evidence="23 24">
    <name type="scientific">Sander lucioperca</name>
    <name type="common">Pike-perch</name>
    <name type="synonym">Perca lucioperca</name>
    <dbReference type="NCBI Taxonomy" id="283035"/>
    <lineage>
        <taxon>Eukaryota</taxon>
        <taxon>Metazoa</taxon>
        <taxon>Chordata</taxon>
        <taxon>Craniata</taxon>
        <taxon>Vertebrata</taxon>
        <taxon>Euteleostomi</taxon>
        <taxon>Actinopterygii</taxon>
        <taxon>Neopterygii</taxon>
        <taxon>Teleostei</taxon>
        <taxon>Neoteleostei</taxon>
        <taxon>Acanthomorphata</taxon>
        <taxon>Eupercaria</taxon>
        <taxon>Perciformes</taxon>
        <taxon>Percoidei</taxon>
        <taxon>Percidae</taxon>
        <taxon>Luciopercinae</taxon>
        <taxon>Sander</taxon>
    </lineage>
</organism>
<dbReference type="GO" id="GO:0030154">
    <property type="term" value="P:cell differentiation"/>
    <property type="evidence" value="ECO:0007669"/>
    <property type="project" value="TreeGrafter"/>
</dbReference>
<sequence length="1059" mass="121150">MDTVTDTCPAVHQNGTAHRESPDTRPAAAVMKLHFYHSSQGAADCSFLSYPPGDYVAEELCIDAAKACNISPLYCNLFGLFRERDRLWFSPNHIFQLDELASEDVFFRIRYYFPGWYSGGASRAYRFGVAKGSESPVLDDFVMSYLFSQWRNDFVNGLVKIPNSHETQEECLGMAVLDMTRTAKERQMSPLDIYHTISYKSFLPKDMRAQIQDCNFLTRKRIRFRFKRFIQQFSQCRTTARDLKLKYLISMESLEKAFYTETFQVRELSSGQLIILVAADSGIQWCREKLKDSDQTLCDFPDVTDISIKQASREGATESRVVTINKQDGKNLELEFPSLSEALSFVSLIDGYYRLTSDAHHYLCKEVAPPRLVEAIASHCHGPISMEFAINRLQRCGNKQGLYILRCSPKDFNKYFLTFPVYAAVEYKHCQITRSASGEFNLSGTKRNFSSLQELLSCYQKETVRSDNCFLFSPPTEKSCLLVCRSNKGSEVPLSPSLHRHNISQMVFHKIRKEDLEFMESLGQGTFTKIFKGVRKELGDYGLVHQTEVVMKVLDEAHRNYSELPFNHVKFGSLDTYLKKNKNSINILWKLEVAKQLAWAMNFLKSILTTGGLGTPPFIKLSDPGISITVLPKEILIERIPWVSPECVEDPANLSMAADKWSFGTTLWEICSGGEKPLATLDNSKKTLFYDDHHQLPAPKWTELANLITSCMDYEPTFRPTFRAVIRDLHSLFTPDYELIVDSDILPNRTVGSGWSTGGFEIQEPAQFEERHLIFLQQLGKGNFGSVEMCRYDPLQDNTGEVVAVKKLQHSTAEHIRDFEREIEILKSLQHENIVKYKGVCYSAGRRNLCLIMEYLPFGSLRDYLMKNKERIDHKKLAHYMSQICKGMEYLSSKRYIHRDLATRNILVESELRVKIGDFGLTKVLPQDKEYYMVKEPGESPIFWYAPESLTESKFSVASDVWSFGVVLYELFTHSDKNSSPPAVFMSMMGNDKQGQLIVYHLIELLKSGSRLPQPLGCPTEVGTCTAIMEECWDNDPGLRPSFKELALRIDLFRDSKEF</sequence>
<dbReference type="PRINTS" id="PR01823">
    <property type="entry name" value="JANUSKINASE"/>
</dbReference>
<keyword evidence="3" id="KW-0597">Phosphoprotein</keyword>
<dbReference type="SUPFAM" id="SSF47031">
    <property type="entry name" value="Second domain of FERM"/>
    <property type="match status" value="1"/>
</dbReference>
<dbReference type="InterPro" id="IPR041155">
    <property type="entry name" value="FERM_F1"/>
</dbReference>
<feature type="domain" description="FERM" evidence="22">
    <location>
        <begin position="29"/>
        <end position="360"/>
    </location>
</feature>
<dbReference type="InterPro" id="IPR020693">
    <property type="entry name" value="Tyr_kinase_non-rcpt_Jak2"/>
</dbReference>
<dbReference type="Ensembl" id="ENSSLUT00000027406.1">
    <property type="protein sequence ID" value="ENSSLUP00000026534.1"/>
    <property type="gene ID" value="ENSSLUG00000010126.1"/>
</dbReference>
<gene>
    <name evidence="23" type="primary">jak2b</name>
</gene>
<dbReference type="PRINTS" id="PR01825">
    <property type="entry name" value="JANUSKINASE2"/>
</dbReference>
<dbReference type="PROSITE" id="PS00107">
    <property type="entry name" value="PROTEIN_KINASE_ATP"/>
    <property type="match status" value="1"/>
</dbReference>
<dbReference type="GO" id="GO:0005634">
    <property type="term" value="C:nucleus"/>
    <property type="evidence" value="ECO:0007669"/>
    <property type="project" value="UniProtKB-SubCell"/>
</dbReference>
<dbReference type="Proteomes" id="UP000694568">
    <property type="component" value="Unplaced"/>
</dbReference>
<dbReference type="GO" id="GO:0008284">
    <property type="term" value="P:positive regulation of cell population proliferation"/>
    <property type="evidence" value="ECO:0007669"/>
    <property type="project" value="UniProtKB-ARBA"/>
</dbReference>
<reference evidence="23" key="1">
    <citation type="submission" date="2025-08" db="UniProtKB">
        <authorList>
            <consortium name="Ensembl"/>
        </authorList>
    </citation>
    <scope>IDENTIFICATION</scope>
</reference>
<feature type="binding site" evidence="15">
    <location>
        <position position="806"/>
    </location>
    <ligand>
        <name>ATP</name>
        <dbReference type="ChEBI" id="CHEBI:30616"/>
    </ligand>
</feature>
<dbReference type="InterPro" id="IPR017441">
    <property type="entry name" value="Protein_kinase_ATP_BS"/>
</dbReference>